<evidence type="ECO:0000256" key="2">
    <source>
        <dbReference type="ARBA" id="ARBA00022857"/>
    </source>
</evidence>
<evidence type="ECO:0000256" key="1">
    <source>
        <dbReference type="ARBA" id="ARBA00006484"/>
    </source>
</evidence>
<reference evidence="5" key="3">
    <citation type="submission" date="2018-08" db="UniProtKB">
        <authorList>
            <consortium name="EnsemblPlants"/>
        </authorList>
    </citation>
    <scope>IDENTIFICATION</scope>
    <source>
        <strain evidence="5">cv. Bd21</strain>
    </source>
</reference>
<keyword evidence="2" id="KW-0521">NADP</keyword>
<comment type="similarity">
    <text evidence="1">Belongs to the short-chain dehydrogenases/reductases (SDR) family.</text>
</comment>
<reference evidence="4" key="2">
    <citation type="submission" date="2017-06" db="EMBL/GenBank/DDBJ databases">
        <title>WGS assembly of Brachypodium distachyon.</title>
        <authorList>
            <consortium name="The International Brachypodium Initiative"/>
            <person name="Lucas S."/>
            <person name="Harmon-Smith M."/>
            <person name="Lail K."/>
            <person name="Tice H."/>
            <person name="Grimwood J."/>
            <person name="Bruce D."/>
            <person name="Barry K."/>
            <person name="Shu S."/>
            <person name="Lindquist E."/>
            <person name="Wang M."/>
            <person name="Pitluck S."/>
            <person name="Vogel J.P."/>
            <person name="Garvin D.F."/>
            <person name="Mockler T.C."/>
            <person name="Schmutz J."/>
            <person name="Rokhsar D."/>
            <person name="Bevan M.W."/>
        </authorList>
    </citation>
    <scope>NUCLEOTIDE SEQUENCE</scope>
    <source>
        <strain evidence="4">Bd21</strain>
    </source>
</reference>
<organism evidence="4">
    <name type="scientific">Brachypodium distachyon</name>
    <name type="common">Purple false brome</name>
    <name type="synonym">Trachynia distachya</name>
    <dbReference type="NCBI Taxonomy" id="15368"/>
    <lineage>
        <taxon>Eukaryota</taxon>
        <taxon>Viridiplantae</taxon>
        <taxon>Streptophyta</taxon>
        <taxon>Embryophyta</taxon>
        <taxon>Tracheophyta</taxon>
        <taxon>Spermatophyta</taxon>
        <taxon>Magnoliopsida</taxon>
        <taxon>Liliopsida</taxon>
        <taxon>Poales</taxon>
        <taxon>Poaceae</taxon>
        <taxon>BOP clade</taxon>
        <taxon>Pooideae</taxon>
        <taxon>Stipodae</taxon>
        <taxon>Brachypodieae</taxon>
        <taxon>Brachypodium</taxon>
    </lineage>
</organism>
<accession>A0A2K2CHP7</accession>
<dbReference type="InterPro" id="IPR002347">
    <property type="entry name" value="SDR_fam"/>
</dbReference>
<keyword evidence="6" id="KW-1185">Reference proteome</keyword>
<dbReference type="InterPro" id="IPR036291">
    <property type="entry name" value="NAD(P)-bd_dom_sf"/>
</dbReference>
<proteinExistence type="inferred from homology"/>
<dbReference type="PANTHER" id="PTHR43490">
    <property type="entry name" value="(+)-NEOMENTHOL DEHYDROGENASE"/>
    <property type="match status" value="1"/>
</dbReference>
<dbReference type="PANTHER" id="PTHR43490:SF64">
    <property type="entry name" value="(+)-NEOMENTHOL DEHYDROGENASE"/>
    <property type="match status" value="1"/>
</dbReference>
<dbReference type="Proteomes" id="UP000008810">
    <property type="component" value="Chromosome 5"/>
</dbReference>
<dbReference type="EMBL" id="CM000884">
    <property type="protein sequence ID" value="PNT61552.1"/>
    <property type="molecule type" value="Genomic_DNA"/>
</dbReference>
<keyword evidence="3" id="KW-0560">Oxidoreductase</keyword>
<dbReference type="Pfam" id="PF13561">
    <property type="entry name" value="adh_short_C2"/>
    <property type="match status" value="1"/>
</dbReference>
<gene>
    <name evidence="4" type="ORF">BRADI_5g16611v3</name>
</gene>
<dbReference type="PRINTS" id="PR00081">
    <property type="entry name" value="GDHRDH"/>
</dbReference>
<evidence type="ECO:0000313" key="4">
    <source>
        <dbReference type="EMBL" id="PNT61552.1"/>
    </source>
</evidence>
<reference evidence="4 5" key="1">
    <citation type="journal article" date="2010" name="Nature">
        <title>Genome sequencing and analysis of the model grass Brachypodium distachyon.</title>
        <authorList>
            <consortium name="International Brachypodium Initiative"/>
        </authorList>
    </citation>
    <scope>NUCLEOTIDE SEQUENCE [LARGE SCALE GENOMIC DNA]</scope>
    <source>
        <strain evidence="4 5">Bd21</strain>
    </source>
</reference>
<protein>
    <submittedName>
        <fullName evidence="4 5">Uncharacterized protein</fullName>
    </submittedName>
</protein>
<dbReference type="InParanoid" id="A0A2K2CHP7"/>
<evidence type="ECO:0000256" key="3">
    <source>
        <dbReference type="ARBA" id="ARBA00023002"/>
    </source>
</evidence>
<dbReference type="EnsemblPlants" id="PNT61552">
    <property type="protein sequence ID" value="PNT61552"/>
    <property type="gene ID" value="BRADI_5g16611v3"/>
</dbReference>
<dbReference type="Gene3D" id="3.40.50.720">
    <property type="entry name" value="NAD(P)-binding Rossmann-like Domain"/>
    <property type="match status" value="1"/>
</dbReference>
<dbReference type="OrthoDB" id="1933717at2759"/>
<dbReference type="SUPFAM" id="SSF51735">
    <property type="entry name" value="NAD(P)-binding Rossmann-fold domains"/>
    <property type="match status" value="1"/>
</dbReference>
<dbReference type="Gramene" id="PNT61552">
    <property type="protein sequence ID" value="PNT61552"/>
    <property type="gene ID" value="BRADI_5g16611v3"/>
</dbReference>
<sequence>MDVDQRVQCMKENSKETYEEAKEFDMYCFLEQNFNNEELKKEFNDIDNLAEKRLDELLDLFLEDFKANLIEAHGWPTGGSSAYKVVKAALNAYTRILAKKFPTMRINSLTPGYVKTDMSMHMGVLTPEEGASNVVMVSLLPDDGPTGAYFDRDGEASFV</sequence>
<dbReference type="GO" id="GO:0016491">
    <property type="term" value="F:oxidoreductase activity"/>
    <property type="evidence" value="ECO:0007669"/>
    <property type="project" value="UniProtKB-KW"/>
</dbReference>
<evidence type="ECO:0000313" key="6">
    <source>
        <dbReference type="Proteomes" id="UP000008810"/>
    </source>
</evidence>
<name>A0A2K2CHP7_BRADI</name>
<evidence type="ECO:0000313" key="5">
    <source>
        <dbReference type="EnsemblPlants" id="PNT61552"/>
    </source>
</evidence>
<dbReference type="STRING" id="15368.A0A2K2CHP7"/>
<dbReference type="AlphaFoldDB" id="A0A2K2CHP7"/>